<dbReference type="NCBIfam" id="TIGR00196">
    <property type="entry name" value="yjeF_cterm"/>
    <property type="match status" value="1"/>
</dbReference>
<accession>A0A974NRA2</accession>
<evidence type="ECO:0000256" key="11">
    <source>
        <dbReference type="ARBA" id="ARBA00023235"/>
    </source>
</evidence>
<comment type="catalytic activity">
    <reaction evidence="1 18 19">
        <text>(6R)-NADHX = (6S)-NADHX</text>
        <dbReference type="Rhea" id="RHEA:32215"/>
        <dbReference type="ChEBI" id="CHEBI:64074"/>
        <dbReference type="ChEBI" id="CHEBI:64075"/>
        <dbReference type="EC" id="5.1.99.6"/>
    </reaction>
</comment>
<evidence type="ECO:0000256" key="16">
    <source>
        <dbReference type="ARBA" id="ARBA00049209"/>
    </source>
</evidence>
<dbReference type="HAMAP" id="MF_01965">
    <property type="entry name" value="NADHX_dehydratase"/>
    <property type="match status" value="1"/>
</dbReference>
<evidence type="ECO:0000256" key="12">
    <source>
        <dbReference type="ARBA" id="ARBA00023239"/>
    </source>
</evidence>
<dbReference type="GO" id="GO:0046872">
    <property type="term" value="F:metal ion binding"/>
    <property type="evidence" value="ECO:0007669"/>
    <property type="project" value="UniProtKB-UniRule"/>
</dbReference>
<feature type="binding site" evidence="17">
    <location>
        <position position="350"/>
    </location>
    <ligand>
        <name>(6S)-NADPHX</name>
        <dbReference type="ChEBI" id="CHEBI:64076"/>
    </ligand>
</feature>
<feature type="binding site" evidence="17">
    <location>
        <position position="305"/>
    </location>
    <ligand>
        <name>(6S)-NADPHX</name>
        <dbReference type="ChEBI" id="CHEBI:64076"/>
    </ligand>
</feature>
<dbReference type="AlphaFoldDB" id="A0A974NRA2"/>
<evidence type="ECO:0000256" key="7">
    <source>
        <dbReference type="ARBA" id="ARBA00022840"/>
    </source>
</evidence>
<feature type="domain" description="YjeF C-terminal" evidence="20">
    <location>
        <begin position="208"/>
        <end position="476"/>
    </location>
</feature>
<dbReference type="EC" id="4.2.1.136" evidence="19"/>
<dbReference type="GO" id="GO:0052855">
    <property type="term" value="F:ADP-dependent NAD(P)H-hydrate dehydratase activity"/>
    <property type="evidence" value="ECO:0007669"/>
    <property type="project" value="UniProtKB-UniRule"/>
</dbReference>
<dbReference type="InterPro" id="IPR030677">
    <property type="entry name" value="Nnr"/>
</dbReference>
<dbReference type="PANTHER" id="PTHR12592:SF0">
    <property type="entry name" value="ATP-DEPENDENT (S)-NAD(P)H-HYDRATE DEHYDRATASE"/>
    <property type="match status" value="1"/>
</dbReference>
<protein>
    <recommendedName>
        <fullName evidence="19">Bifunctional NAD(P)H-hydrate repair enzyme</fullName>
    </recommendedName>
    <alternativeName>
        <fullName evidence="19">Nicotinamide nucleotide repair protein</fullName>
    </alternativeName>
    <domain>
        <recommendedName>
            <fullName evidence="19">ADP-dependent (S)-NAD(P)H-hydrate dehydratase</fullName>
            <ecNumber evidence="19">4.2.1.136</ecNumber>
        </recommendedName>
        <alternativeName>
            <fullName evidence="19">ADP-dependent NAD(P)HX dehydratase</fullName>
        </alternativeName>
    </domain>
    <domain>
        <recommendedName>
            <fullName evidence="19">NAD(P)H-hydrate epimerase</fullName>
            <ecNumber evidence="19">5.1.99.6</ecNumber>
        </recommendedName>
    </domain>
</protein>
<comment type="similarity">
    <text evidence="17">Belongs to the NnrD/CARKD family.</text>
</comment>
<evidence type="ECO:0000256" key="3">
    <source>
        <dbReference type="ARBA" id="ARBA00006001"/>
    </source>
</evidence>
<comment type="similarity">
    <text evidence="3 19">In the N-terminal section; belongs to the NnrE/AIBP family.</text>
</comment>
<evidence type="ECO:0000256" key="9">
    <source>
        <dbReference type="ARBA" id="ARBA00022958"/>
    </source>
</evidence>
<comment type="function">
    <text evidence="14 19">Bifunctional enzyme that catalyzes the epimerization of the S- and R-forms of NAD(P)HX and the dehydration of the S-form of NAD(P)HX at the expense of ADP, which is converted to AMP. This allows the repair of both epimers of NAD(P)HX, a damaged form of NAD(P)H that is a result of enzymatic or heat-dependent hydration.</text>
</comment>
<feature type="binding site" evidence="18">
    <location>
        <begin position="119"/>
        <end position="125"/>
    </location>
    <ligand>
        <name>(6S)-NADPHX</name>
        <dbReference type="ChEBI" id="CHEBI:64076"/>
    </ligand>
</feature>
<dbReference type="SUPFAM" id="SSF64153">
    <property type="entry name" value="YjeF N-terminal domain-like"/>
    <property type="match status" value="1"/>
</dbReference>
<dbReference type="GO" id="GO:0110051">
    <property type="term" value="P:metabolite repair"/>
    <property type="evidence" value="ECO:0007669"/>
    <property type="project" value="TreeGrafter"/>
</dbReference>
<dbReference type="Gene3D" id="3.40.50.10260">
    <property type="entry name" value="YjeF N-terminal domain"/>
    <property type="match status" value="1"/>
</dbReference>
<gene>
    <name evidence="17" type="primary">nnrD</name>
    <name evidence="18" type="synonym">nnrE</name>
    <name evidence="22" type="ORF">I6J18_11515</name>
</gene>
<evidence type="ECO:0000256" key="10">
    <source>
        <dbReference type="ARBA" id="ARBA00023027"/>
    </source>
</evidence>
<evidence type="ECO:0000256" key="13">
    <source>
        <dbReference type="ARBA" id="ARBA00023268"/>
    </source>
</evidence>
<evidence type="ECO:0000256" key="4">
    <source>
        <dbReference type="ARBA" id="ARBA00009524"/>
    </source>
</evidence>
<dbReference type="PANTHER" id="PTHR12592">
    <property type="entry name" value="ATP-DEPENDENT (S)-NAD(P)H-HYDRATE DEHYDRATASE FAMILY MEMBER"/>
    <property type="match status" value="1"/>
</dbReference>
<keyword evidence="7 17" id="KW-0067">ATP-binding</keyword>
<reference evidence="22 23" key="1">
    <citation type="submission" date="2021-01" db="EMBL/GenBank/DDBJ databases">
        <title>FDA dAtabase for Regulatory Grade micrObial Sequences (FDA-ARGOS): Supporting development and validation of Infectious Disease Dx tests.</title>
        <authorList>
            <person name="Nelson B."/>
            <person name="Plummer A."/>
            <person name="Tallon L."/>
            <person name="Sadzewicz L."/>
            <person name="Zhao X."/>
            <person name="Boylan J."/>
            <person name="Ott S."/>
            <person name="Bowen H."/>
            <person name="Vavikolanu K."/>
            <person name="Mehta A."/>
            <person name="Aluvathingal J."/>
            <person name="Nadendla S."/>
            <person name="Myers T."/>
            <person name="Yan Y."/>
            <person name="Sichtig H."/>
        </authorList>
    </citation>
    <scope>NUCLEOTIDE SEQUENCE [LARGE SCALE GENOMIC DNA]</scope>
    <source>
        <strain evidence="22 23">FDAARGOS_1161</strain>
    </source>
</reference>
<feature type="binding site" evidence="18">
    <location>
        <position position="148"/>
    </location>
    <ligand>
        <name>(6S)-NADPHX</name>
        <dbReference type="ChEBI" id="CHEBI:64076"/>
    </ligand>
</feature>
<keyword evidence="8 17" id="KW-0521">NADP</keyword>
<keyword evidence="13" id="KW-0511">Multifunctional enzyme</keyword>
<dbReference type="KEGG" id="ppsr:I6J18_11515"/>
<keyword evidence="5 18" id="KW-0479">Metal-binding</keyword>
<dbReference type="GO" id="GO:0052856">
    <property type="term" value="F:NAD(P)HX epimerase activity"/>
    <property type="evidence" value="ECO:0007669"/>
    <property type="project" value="UniProtKB-UniRule"/>
</dbReference>
<comment type="cofactor">
    <cofactor evidence="18 19">
        <name>K(+)</name>
        <dbReference type="ChEBI" id="CHEBI:29103"/>
    </cofactor>
    <text evidence="18 19">Binds 1 potassium ion per subunit.</text>
</comment>
<feature type="binding site" evidence="18">
    <location>
        <begin position="56"/>
        <end position="60"/>
    </location>
    <ligand>
        <name>(6S)-NADPHX</name>
        <dbReference type="ChEBI" id="CHEBI:64076"/>
    </ligand>
</feature>
<feature type="domain" description="YjeF N-terminal" evidence="21">
    <location>
        <begin position="9"/>
        <end position="204"/>
    </location>
</feature>
<organism evidence="22 23">
    <name type="scientific">Peribacillus psychrosaccharolyticus</name>
    <name type="common">Bacillus psychrosaccharolyticus</name>
    <dbReference type="NCBI Taxonomy" id="1407"/>
    <lineage>
        <taxon>Bacteria</taxon>
        <taxon>Bacillati</taxon>
        <taxon>Bacillota</taxon>
        <taxon>Bacilli</taxon>
        <taxon>Bacillales</taxon>
        <taxon>Bacillaceae</taxon>
        <taxon>Peribacillus</taxon>
    </lineage>
</organism>
<dbReference type="Pfam" id="PF03853">
    <property type="entry name" value="YjeF_N"/>
    <property type="match status" value="1"/>
</dbReference>
<keyword evidence="11 18" id="KW-0413">Isomerase</keyword>
<dbReference type="InterPro" id="IPR004443">
    <property type="entry name" value="YjeF_N_dom"/>
</dbReference>
<feature type="binding site" evidence="18">
    <location>
        <position position="57"/>
    </location>
    <ligand>
        <name>K(+)</name>
        <dbReference type="ChEBI" id="CHEBI:29103"/>
    </ligand>
</feature>
<comment type="subunit">
    <text evidence="17">Homotetramer.</text>
</comment>
<feature type="binding site" evidence="18">
    <location>
        <position position="151"/>
    </location>
    <ligand>
        <name>K(+)</name>
        <dbReference type="ChEBI" id="CHEBI:29103"/>
    </ligand>
</feature>
<dbReference type="Proteomes" id="UP000595254">
    <property type="component" value="Chromosome"/>
</dbReference>
<name>A0A974NRA2_PERPY</name>
<dbReference type="Gene3D" id="3.40.1190.20">
    <property type="match status" value="1"/>
</dbReference>
<evidence type="ECO:0000256" key="8">
    <source>
        <dbReference type="ARBA" id="ARBA00022857"/>
    </source>
</evidence>
<dbReference type="GO" id="GO:0005524">
    <property type="term" value="F:ATP binding"/>
    <property type="evidence" value="ECO:0007669"/>
    <property type="project" value="UniProtKB-UniRule"/>
</dbReference>
<dbReference type="InterPro" id="IPR017953">
    <property type="entry name" value="Carbohydrate_kinase_pred_CS"/>
</dbReference>
<comment type="caution">
    <text evidence="17">Lacks conserved residue(s) required for the propagation of feature annotation.</text>
</comment>
<dbReference type="NCBIfam" id="TIGR00197">
    <property type="entry name" value="yjeF_nterm"/>
    <property type="match status" value="1"/>
</dbReference>
<keyword evidence="9 18" id="KW-0630">Potassium</keyword>
<dbReference type="CDD" id="cd01171">
    <property type="entry name" value="YXKO-related"/>
    <property type="match status" value="1"/>
</dbReference>
<comment type="function">
    <text evidence="18">Catalyzes the epimerization of the S- and R-forms of NAD(P)HX, a damaged form of NAD(P)H that is a result of enzymatic or heat-dependent hydration. This is a prerequisite for the S-specific NAD(P)H-hydrate dehydratase to allow the repair of both epimers of NAD(P)HX.</text>
</comment>
<dbReference type="HAMAP" id="MF_01966">
    <property type="entry name" value="NADHX_epimerase"/>
    <property type="match status" value="1"/>
</dbReference>
<dbReference type="EC" id="5.1.99.6" evidence="19"/>
<dbReference type="PIRSF" id="PIRSF017184">
    <property type="entry name" value="Nnr"/>
    <property type="match status" value="1"/>
</dbReference>
<dbReference type="PROSITE" id="PS01050">
    <property type="entry name" value="YJEF_C_2"/>
    <property type="match status" value="1"/>
</dbReference>
<comment type="catalytic activity">
    <reaction evidence="2 18 19">
        <text>(6R)-NADPHX = (6S)-NADPHX</text>
        <dbReference type="Rhea" id="RHEA:32227"/>
        <dbReference type="ChEBI" id="CHEBI:64076"/>
        <dbReference type="ChEBI" id="CHEBI:64077"/>
        <dbReference type="EC" id="5.1.99.6"/>
    </reaction>
</comment>
<evidence type="ECO:0000256" key="17">
    <source>
        <dbReference type="HAMAP-Rule" id="MF_01965"/>
    </source>
</evidence>
<keyword evidence="12 17" id="KW-0456">Lyase</keyword>
<sequence length="477" mass="51306">MYIYKAEDIKNIDAEAAKKGLDSFTLMENAGSALYRELSSIINKEQRLLILAGKGNNGGDGIVLARHLKQNGYRCDLVFPDEKPVSPSAQRHFTYFSNCGFDVSHLDGSYDVIIDALLGAGARHPLQKNMVQMVSWANAQDALRIAIDMPTGVIADKGEVGAAFQADYTFSLHGYKPSAFLDGSERYYGDIRVLDIGLPHTSNWRVWTESDVRKTFNKRKPNAHKGTYGTGLLVAGTDEMPGSALLAALAAMRSGIGKLTVATTPFASAIIAAKVPECTFIHNGLEQIADGKIPRKIKAAAVGPGLTDQVKINKALKQLFEEKIPLILDAGALTKREYPMKTEPIIVTPHPGEFAKMTGKMTADIQKNRLDEASAYAMGNEVIVVLKGRNTVIAFPDGSLHINVTGNAGLAKGGTGDTLTGILLAFISSANDIKSAIANAVYLHGASADYWSETRAETSLLASDVSENLAFVLKAFE</sequence>
<dbReference type="InterPro" id="IPR000631">
    <property type="entry name" value="CARKD"/>
</dbReference>
<proteinExistence type="inferred from homology"/>
<comment type="function">
    <text evidence="17">Catalyzes the dehydration of the S-form of NAD(P)HX at the expense of ADP, which is converted to AMP. Together with NAD(P)HX epimerase, which catalyzes the epimerization of the S- and R-forms, the enzyme allows the repair of both epimers of NAD(P)HX, a damaged form of NAD(P)H that is a result of enzymatic or heat-dependent hydration.</text>
</comment>
<evidence type="ECO:0000256" key="1">
    <source>
        <dbReference type="ARBA" id="ARBA00000013"/>
    </source>
</evidence>
<evidence type="ECO:0000256" key="18">
    <source>
        <dbReference type="HAMAP-Rule" id="MF_01966"/>
    </source>
</evidence>
<comment type="similarity">
    <text evidence="18">Belongs to the NnrE/AIBP family.</text>
</comment>
<keyword evidence="10 17" id="KW-0520">NAD</keyword>
<evidence type="ECO:0000256" key="14">
    <source>
        <dbReference type="ARBA" id="ARBA00025153"/>
    </source>
</evidence>
<feature type="binding site" evidence="17">
    <location>
        <begin position="387"/>
        <end position="391"/>
    </location>
    <ligand>
        <name>AMP</name>
        <dbReference type="ChEBI" id="CHEBI:456215"/>
    </ligand>
</feature>
<dbReference type="RefSeq" id="WP_040372492.1">
    <property type="nucleotide sequence ID" value="NZ_CP068053.1"/>
</dbReference>
<feature type="binding site" evidence="17">
    <location>
        <position position="417"/>
    </location>
    <ligand>
        <name>(6S)-NADPHX</name>
        <dbReference type="ChEBI" id="CHEBI:64076"/>
    </ligand>
</feature>
<keyword evidence="6 17" id="KW-0547">Nucleotide-binding</keyword>
<dbReference type="PROSITE" id="PS51383">
    <property type="entry name" value="YJEF_C_3"/>
    <property type="match status" value="1"/>
</dbReference>
<evidence type="ECO:0000256" key="15">
    <source>
        <dbReference type="ARBA" id="ARBA00048238"/>
    </source>
</evidence>
<dbReference type="EMBL" id="CP068053">
    <property type="protein sequence ID" value="QQT02401.1"/>
    <property type="molecule type" value="Genomic_DNA"/>
</dbReference>
<comment type="similarity">
    <text evidence="4 19">In the C-terminal section; belongs to the NnrD/CARKD family.</text>
</comment>
<evidence type="ECO:0000256" key="5">
    <source>
        <dbReference type="ARBA" id="ARBA00022723"/>
    </source>
</evidence>
<evidence type="ECO:0000313" key="22">
    <source>
        <dbReference type="EMBL" id="QQT02401.1"/>
    </source>
</evidence>
<dbReference type="SUPFAM" id="SSF53613">
    <property type="entry name" value="Ribokinase-like"/>
    <property type="match status" value="1"/>
</dbReference>
<comment type="catalytic activity">
    <reaction evidence="16 17 19">
        <text>(6S)-NADPHX + ADP = AMP + phosphate + NADPH + H(+)</text>
        <dbReference type="Rhea" id="RHEA:32235"/>
        <dbReference type="ChEBI" id="CHEBI:15378"/>
        <dbReference type="ChEBI" id="CHEBI:43474"/>
        <dbReference type="ChEBI" id="CHEBI:57783"/>
        <dbReference type="ChEBI" id="CHEBI:64076"/>
        <dbReference type="ChEBI" id="CHEBI:456215"/>
        <dbReference type="ChEBI" id="CHEBI:456216"/>
        <dbReference type="EC" id="4.2.1.136"/>
    </reaction>
</comment>
<dbReference type="GO" id="GO:0046496">
    <property type="term" value="P:nicotinamide nucleotide metabolic process"/>
    <property type="evidence" value="ECO:0007669"/>
    <property type="project" value="UniProtKB-UniRule"/>
</dbReference>
<dbReference type="InterPro" id="IPR036652">
    <property type="entry name" value="YjeF_N_dom_sf"/>
</dbReference>
<dbReference type="Pfam" id="PF01256">
    <property type="entry name" value="Carb_kinase"/>
    <property type="match status" value="1"/>
</dbReference>
<feature type="binding site" evidence="17">
    <location>
        <position position="416"/>
    </location>
    <ligand>
        <name>AMP</name>
        <dbReference type="ChEBI" id="CHEBI:456215"/>
    </ligand>
</feature>
<dbReference type="InterPro" id="IPR029056">
    <property type="entry name" value="Ribokinase-like"/>
</dbReference>
<comment type="catalytic activity">
    <reaction evidence="15 17 19">
        <text>(6S)-NADHX + ADP = AMP + phosphate + NADH + H(+)</text>
        <dbReference type="Rhea" id="RHEA:32223"/>
        <dbReference type="ChEBI" id="CHEBI:15378"/>
        <dbReference type="ChEBI" id="CHEBI:43474"/>
        <dbReference type="ChEBI" id="CHEBI:57945"/>
        <dbReference type="ChEBI" id="CHEBI:64074"/>
        <dbReference type="ChEBI" id="CHEBI:456215"/>
        <dbReference type="ChEBI" id="CHEBI:456216"/>
        <dbReference type="EC" id="4.2.1.136"/>
    </reaction>
</comment>
<feature type="binding site" evidence="18">
    <location>
        <position position="115"/>
    </location>
    <ligand>
        <name>K(+)</name>
        <dbReference type="ChEBI" id="CHEBI:29103"/>
    </ligand>
</feature>
<evidence type="ECO:0000256" key="2">
    <source>
        <dbReference type="ARBA" id="ARBA00000909"/>
    </source>
</evidence>
<evidence type="ECO:0000259" key="20">
    <source>
        <dbReference type="PROSITE" id="PS51383"/>
    </source>
</evidence>
<comment type="cofactor">
    <cofactor evidence="17">
        <name>Mg(2+)</name>
        <dbReference type="ChEBI" id="CHEBI:18420"/>
    </cofactor>
</comment>
<evidence type="ECO:0000256" key="6">
    <source>
        <dbReference type="ARBA" id="ARBA00022741"/>
    </source>
</evidence>
<keyword evidence="23" id="KW-1185">Reference proteome</keyword>
<evidence type="ECO:0000313" key="23">
    <source>
        <dbReference type="Proteomes" id="UP000595254"/>
    </source>
</evidence>
<evidence type="ECO:0000256" key="19">
    <source>
        <dbReference type="PIRNR" id="PIRNR017184"/>
    </source>
</evidence>
<evidence type="ECO:0000259" key="21">
    <source>
        <dbReference type="PROSITE" id="PS51385"/>
    </source>
</evidence>
<dbReference type="PROSITE" id="PS51385">
    <property type="entry name" value="YJEF_N"/>
    <property type="match status" value="1"/>
</dbReference>